<reference evidence="2 3" key="1">
    <citation type="submission" date="2016-07" db="EMBL/GenBank/DDBJ databases">
        <title>Pervasive Adenine N6-methylation of Active Genes in Fungi.</title>
        <authorList>
            <consortium name="DOE Joint Genome Institute"/>
            <person name="Mondo S.J."/>
            <person name="Dannebaum R.O."/>
            <person name="Kuo R.C."/>
            <person name="Labutti K."/>
            <person name="Haridas S."/>
            <person name="Kuo A."/>
            <person name="Salamov A."/>
            <person name="Ahrendt S.R."/>
            <person name="Lipzen A."/>
            <person name="Sullivan W."/>
            <person name="Andreopoulos W.B."/>
            <person name="Clum A."/>
            <person name="Lindquist E."/>
            <person name="Daum C."/>
            <person name="Ramamoorthy G.K."/>
            <person name="Gryganskyi A."/>
            <person name="Culley D."/>
            <person name="Magnuson J.K."/>
            <person name="James T.Y."/>
            <person name="O'Malley M.A."/>
            <person name="Stajich J.E."/>
            <person name="Spatafora J.W."/>
            <person name="Visel A."/>
            <person name="Grigoriev I.V."/>
        </authorList>
    </citation>
    <scope>NUCLEOTIDE SEQUENCE [LARGE SCALE GENOMIC DNA]</scope>
    <source>
        <strain evidence="2 3">NRRL 2496</strain>
    </source>
</reference>
<accession>A0A1X2HNF9</accession>
<feature type="compositionally biased region" description="Polar residues" evidence="1">
    <location>
        <begin position="87"/>
        <end position="111"/>
    </location>
</feature>
<evidence type="ECO:0000256" key="1">
    <source>
        <dbReference type="SAM" id="MobiDB-lite"/>
    </source>
</evidence>
<proteinExistence type="predicted"/>
<feature type="region of interest" description="Disordered" evidence="1">
    <location>
        <begin position="82"/>
        <end position="111"/>
    </location>
</feature>
<evidence type="ECO:0000313" key="3">
    <source>
        <dbReference type="Proteomes" id="UP000242180"/>
    </source>
</evidence>
<comment type="caution">
    <text evidence="2">The sequence shown here is derived from an EMBL/GenBank/DDBJ whole genome shotgun (WGS) entry which is preliminary data.</text>
</comment>
<sequence length="150" mass="16128">MSKGLALSYDKNAPYNYVACSTPPYHHGQIKKFPDNLFPITEYGILSMGPGPSTFVNDIVCPRNRALGICILMANSKRSSVMEIDEQNSTSGTSAHTSMGDNSKNEDTQNTGDCDTAVPIINLKSDNDVGIYLGAAIVDEPKLHASAEDD</sequence>
<dbReference type="AlphaFoldDB" id="A0A1X2HNF9"/>
<dbReference type="InParanoid" id="A0A1X2HNF9"/>
<gene>
    <name evidence="2" type="ORF">BCR43DRAFT_502565</name>
</gene>
<organism evidence="2 3">
    <name type="scientific">Syncephalastrum racemosum</name>
    <name type="common">Filamentous fungus</name>
    <dbReference type="NCBI Taxonomy" id="13706"/>
    <lineage>
        <taxon>Eukaryota</taxon>
        <taxon>Fungi</taxon>
        <taxon>Fungi incertae sedis</taxon>
        <taxon>Mucoromycota</taxon>
        <taxon>Mucoromycotina</taxon>
        <taxon>Mucoromycetes</taxon>
        <taxon>Mucorales</taxon>
        <taxon>Syncephalastraceae</taxon>
        <taxon>Syncephalastrum</taxon>
    </lineage>
</organism>
<evidence type="ECO:0000313" key="2">
    <source>
        <dbReference type="EMBL" id="ORZ00924.1"/>
    </source>
</evidence>
<name>A0A1X2HNF9_SYNRA</name>
<keyword evidence="3" id="KW-1185">Reference proteome</keyword>
<dbReference type="Proteomes" id="UP000242180">
    <property type="component" value="Unassembled WGS sequence"/>
</dbReference>
<dbReference type="EMBL" id="MCGN01000002">
    <property type="protein sequence ID" value="ORZ00924.1"/>
    <property type="molecule type" value="Genomic_DNA"/>
</dbReference>
<protein>
    <submittedName>
        <fullName evidence="2">Uncharacterized protein</fullName>
    </submittedName>
</protein>